<dbReference type="Gene3D" id="3.30.730.10">
    <property type="entry name" value="AP2/ERF domain"/>
    <property type="match status" value="2"/>
</dbReference>
<evidence type="ECO:0000259" key="6">
    <source>
        <dbReference type="PROSITE" id="PS51032"/>
    </source>
</evidence>
<name>A0A813JL23_POLGL</name>
<evidence type="ECO:0000256" key="1">
    <source>
        <dbReference type="ARBA" id="ARBA00004123"/>
    </source>
</evidence>
<keyword evidence="5" id="KW-0539">Nucleus</keyword>
<dbReference type="GO" id="GO:0005634">
    <property type="term" value="C:nucleus"/>
    <property type="evidence" value="ECO:0007669"/>
    <property type="project" value="UniProtKB-SubCell"/>
</dbReference>
<comment type="subcellular location">
    <subcellularLocation>
        <location evidence="1">Nucleus</location>
    </subcellularLocation>
</comment>
<dbReference type="GO" id="GO:0003677">
    <property type="term" value="F:DNA binding"/>
    <property type="evidence" value="ECO:0007669"/>
    <property type="project" value="UniProtKB-KW"/>
</dbReference>
<dbReference type="EMBL" id="CAJNNW010025819">
    <property type="protein sequence ID" value="CAE8680064.1"/>
    <property type="molecule type" value="Genomic_DNA"/>
</dbReference>
<dbReference type="SMART" id="SM00380">
    <property type="entry name" value="AP2"/>
    <property type="match status" value="2"/>
</dbReference>
<dbReference type="PANTHER" id="PTHR31194:SF189">
    <property type="entry name" value="AP2_ERF DOMAIN-CONTAINING PROTEIN"/>
    <property type="match status" value="1"/>
</dbReference>
<feature type="domain" description="AP2/ERF" evidence="6">
    <location>
        <begin position="141"/>
        <end position="200"/>
    </location>
</feature>
<dbReference type="Proteomes" id="UP000626109">
    <property type="component" value="Unassembled WGS sequence"/>
</dbReference>
<accession>A0A813JL23</accession>
<dbReference type="InterPro" id="IPR050913">
    <property type="entry name" value="AP2/ERF_ERF"/>
</dbReference>
<dbReference type="PROSITE" id="PS51032">
    <property type="entry name" value="AP2_ERF"/>
    <property type="match status" value="2"/>
</dbReference>
<dbReference type="GO" id="GO:0003700">
    <property type="term" value="F:DNA-binding transcription factor activity"/>
    <property type="evidence" value="ECO:0007669"/>
    <property type="project" value="InterPro"/>
</dbReference>
<sequence length="629" mass="68687">MLRKPTACQTAAKTTLARRLKLYEIPAAHQLRAASCQALRIGAGGGLKGAAVQQSAFRGVVWEAKSRKWRATISPRSSSRRISLGSFDDEQTAAAFYDCASILLRGARAKVNLAGRTLTEAETAHVQLRLNQVCQRQPTSSFGGVSAHQLGRWHSHIMINRTKQYLGKFDSEESAARSYDTAFRKSLPSRALLLRMLNFPSSGDYFTEEIWEVEPIPEGRSSRFMGVSVFRGKYAVKIGSISVGSFVFEVDAARMFDQASMALGRRTNFHPAKHWREISSGTGRTADSMSSLMAQVCSSSVALTSASWIAARGEKLAQTADEVASAALAKLQPAIGKVCNAEFSRQKKLWNEYLEADKRRLTVASDWRFEAADPIQLRPWQHHKDTCEDLETISASDLPSQFLQKSPSNCQSCYKQESPSRLISQLNAVFNAFQGTPNPEKSWLFGRFSGSEAQSRMLINVLLLDFCRQHELSLSPEEPLPPTAPVPGVADYVLQRGNEVVAVVEAKCCLPEGPSGGREAWTSVLAGAAAQTLALIAGIASPKSEYGTPWGVVTDSRRWLLIGLPADGHPVIQRWSTGSVLLELSGPEQLNLLLECLGQLLTKGAHTGESHQAVKQKPVLMTRAGSLAS</sequence>
<evidence type="ECO:0000256" key="4">
    <source>
        <dbReference type="ARBA" id="ARBA00023163"/>
    </source>
</evidence>
<evidence type="ECO:0000256" key="2">
    <source>
        <dbReference type="ARBA" id="ARBA00023015"/>
    </source>
</evidence>
<feature type="domain" description="AP2/ERF" evidence="6">
    <location>
        <begin position="56"/>
        <end position="114"/>
    </location>
</feature>
<comment type="caution">
    <text evidence="7">The sequence shown here is derived from an EMBL/GenBank/DDBJ whole genome shotgun (WGS) entry which is preliminary data.</text>
</comment>
<evidence type="ECO:0000313" key="7">
    <source>
        <dbReference type="EMBL" id="CAE8680064.1"/>
    </source>
</evidence>
<dbReference type="PANTHER" id="PTHR31194">
    <property type="entry name" value="SHN SHINE , DNA BINDING / TRANSCRIPTION FACTOR"/>
    <property type="match status" value="1"/>
</dbReference>
<evidence type="ECO:0000256" key="5">
    <source>
        <dbReference type="ARBA" id="ARBA00023242"/>
    </source>
</evidence>
<evidence type="ECO:0000313" key="8">
    <source>
        <dbReference type="Proteomes" id="UP000626109"/>
    </source>
</evidence>
<keyword evidence="3" id="KW-0238">DNA-binding</keyword>
<gene>
    <name evidence="7" type="ORF">PGLA2088_LOCUS21717</name>
</gene>
<evidence type="ECO:0000256" key="3">
    <source>
        <dbReference type="ARBA" id="ARBA00023125"/>
    </source>
</evidence>
<dbReference type="InterPro" id="IPR001471">
    <property type="entry name" value="AP2/ERF_dom"/>
</dbReference>
<keyword evidence="2" id="KW-0805">Transcription regulation</keyword>
<dbReference type="InterPro" id="IPR016177">
    <property type="entry name" value="DNA-bd_dom_sf"/>
</dbReference>
<proteinExistence type="predicted"/>
<reference evidence="7" key="1">
    <citation type="submission" date="2021-02" db="EMBL/GenBank/DDBJ databases">
        <authorList>
            <person name="Dougan E. K."/>
            <person name="Rhodes N."/>
            <person name="Thang M."/>
            <person name="Chan C."/>
        </authorList>
    </citation>
    <scope>NUCLEOTIDE SEQUENCE</scope>
</reference>
<protein>
    <recommendedName>
        <fullName evidence="6">AP2/ERF domain-containing protein</fullName>
    </recommendedName>
</protein>
<dbReference type="InterPro" id="IPR036955">
    <property type="entry name" value="AP2/ERF_dom_sf"/>
</dbReference>
<keyword evidence="4" id="KW-0804">Transcription</keyword>
<dbReference type="AlphaFoldDB" id="A0A813JL23"/>
<organism evidence="7 8">
    <name type="scientific">Polarella glacialis</name>
    <name type="common">Dinoflagellate</name>
    <dbReference type="NCBI Taxonomy" id="89957"/>
    <lineage>
        <taxon>Eukaryota</taxon>
        <taxon>Sar</taxon>
        <taxon>Alveolata</taxon>
        <taxon>Dinophyceae</taxon>
        <taxon>Suessiales</taxon>
        <taxon>Suessiaceae</taxon>
        <taxon>Polarella</taxon>
    </lineage>
</organism>
<dbReference type="SUPFAM" id="SSF54171">
    <property type="entry name" value="DNA-binding domain"/>
    <property type="match status" value="2"/>
</dbReference>